<dbReference type="Proteomes" id="UP000295493">
    <property type="component" value="Unassembled WGS sequence"/>
</dbReference>
<keyword evidence="5" id="KW-1185">Reference proteome</keyword>
<feature type="domain" description="Inner membrane protein YqiJ OB-fold" evidence="2">
    <location>
        <begin position="137"/>
        <end position="200"/>
    </location>
</feature>
<dbReference type="AlphaFoldDB" id="A0A4V3BSF9"/>
<evidence type="ECO:0000256" key="1">
    <source>
        <dbReference type="SAM" id="Phobius"/>
    </source>
</evidence>
<reference evidence="4 5" key="1">
    <citation type="submission" date="2019-03" db="EMBL/GenBank/DDBJ databases">
        <title>Genomic Encyclopedia of Type Strains, Phase IV (KMG-IV): sequencing the most valuable type-strain genomes for metagenomic binning, comparative biology and taxonomic classification.</title>
        <authorList>
            <person name="Goeker M."/>
        </authorList>
    </citation>
    <scope>NUCLEOTIDE SEQUENCE [LARGE SCALE GENOMIC DNA]</scope>
    <source>
        <strain evidence="4 5">DSM 25059</strain>
    </source>
</reference>
<feature type="transmembrane region" description="Helical" evidence="1">
    <location>
        <begin position="100"/>
        <end position="118"/>
    </location>
</feature>
<keyword evidence="1" id="KW-0812">Transmembrane</keyword>
<comment type="caution">
    <text evidence="4">The sequence shown here is derived from an EMBL/GenBank/DDBJ whole genome shotgun (WGS) entry which is preliminary data.</text>
</comment>
<sequence length="208" mass="22234">MSVFEPYNLPFAVALALMVLLAISQLIGLGDMLGDADLDMDADMDSPDAAGIGDGLFALLGIGRLPLLLWLSLFLLLFAASGTTLQALIATLTGGPVSPWIAGPVALLPALPLTGLIARPLGRILPHDETSAVSRDTLTGRRATITTGRATRGSAARARVLDRFDQPHHVMVEPHDEDGRFDEGEEVLLVRREGEVFFAIAVEARFLR</sequence>
<organism evidence="4 5">
    <name type="scientific">Stakelama pacifica</name>
    <dbReference type="NCBI Taxonomy" id="517720"/>
    <lineage>
        <taxon>Bacteria</taxon>
        <taxon>Pseudomonadati</taxon>
        <taxon>Pseudomonadota</taxon>
        <taxon>Alphaproteobacteria</taxon>
        <taxon>Sphingomonadales</taxon>
        <taxon>Sphingomonadaceae</taxon>
        <taxon>Stakelama</taxon>
    </lineage>
</organism>
<evidence type="ECO:0000259" key="2">
    <source>
        <dbReference type="Pfam" id="PF07290"/>
    </source>
</evidence>
<feature type="transmembrane region" description="Helical" evidence="1">
    <location>
        <begin position="55"/>
        <end position="80"/>
    </location>
</feature>
<dbReference type="Pfam" id="PF07290">
    <property type="entry name" value="YqiJ_OB"/>
    <property type="match status" value="1"/>
</dbReference>
<name>A0A4V3BSF9_9SPHN</name>
<keyword evidence="1" id="KW-0472">Membrane</keyword>
<protein>
    <submittedName>
        <fullName evidence="4">Uncharacterized protein DUF1449</fullName>
    </submittedName>
</protein>
<keyword evidence="1" id="KW-1133">Transmembrane helix</keyword>
<dbReference type="RefSeq" id="WP_133496619.1">
    <property type="nucleotide sequence ID" value="NZ_BMLU01000012.1"/>
</dbReference>
<dbReference type="Pfam" id="PF21001">
    <property type="entry name" value="YqiJ_N"/>
    <property type="match status" value="1"/>
</dbReference>
<dbReference type="InterPro" id="IPR048376">
    <property type="entry name" value="YqiJ_N"/>
</dbReference>
<feature type="domain" description="Inner membrane protein YqiJ N-terminal" evidence="3">
    <location>
        <begin position="8"/>
        <end position="114"/>
    </location>
</feature>
<proteinExistence type="predicted"/>
<feature type="transmembrane region" description="Helical" evidence="1">
    <location>
        <begin position="12"/>
        <end position="34"/>
    </location>
</feature>
<gene>
    <name evidence="4" type="ORF">EV664_11336</name>
</gene>
<accession>A0A4V3BSF9</accession>
<dbReference type="EMBL" id="SNWD01000013">
    <property type="protein sequence ID" value="TDN79258.1"/>
    <property type="molecule type" value="Genomic_DNA"/>
</dbReference>
<evidence type="ECO:0000259" key="3">
    <source>
        <dbReference type="Pfam" id="PF21001"/>
    </source>
</evidence>
<evidence type="ECO:0000313" key="4">
    <source>
        <dbReference type="EMBL" id="TDN79258.1"/>
    </source>
</evidence>
<dbReference type="InterPro" id="IPR010840">
    <property type="entry name" value="YqiJ_OB"/>
</dbReference>
<evidence type="ECO:0000313" key="5">
    <source>
        <dbReference type="Proteomes" id="UP000295493"/>
    </source>
</evidence>